<keyword evidence="2" id="KW-0131">Cell cycle</keyword>
<keyword evidence="1" id="KW-0472">Membrane</keyword>
<keyword evidence="1" id="KW-0812">Transmembrane</keyword>
<keyword evidence="1" id="KW-1133">Transmembrane helix</keyword>
<feature type="transmembrane region" description="Helical" evidence="1">
    <location>
        <begin position="418"/>
        <end position="443"/>
    </location>
</feature>
<feature type="transmembrane region" description="Helical" evidence="1">
    <location>
        <begin position="535"/>
        <end position="555"/>
    </location>
</feature>
<dbReference type="GO" id="GO:0051301">
    <property type="term" value="P:cell division"/>
    <property type="evidence" value="ECO:0007669"/>
    <property type="project" value="UniProtKB-KW"/>
</dbReference>
<feature type="transmembrane region" description="Helical" evidence="1">
    <location>
        <begin position="506"/>
        <end position="529"/>
    </location>
</feature>
<name>A0A6J4JAH4_9CHLR</name>
<organism evidence="2">
    <name type="scientific">uncultured Chloroflexota bacterium</name>
    <dbReference type="NCBI Taxonomy" id="166587"/>
    <lineage>
        <taxon>Bacteria</taxon>
        <taxon>Bacillati</taxon>
        <taxon>Chloroflexota</taxon>
        <taxon>environmental samples</taxon>
    </lineage>
</organism>
<dbReference type="AlphaFoldDB" id="A0A6J4JAH4"/>
<protein>
    <submittedName>
        <fullName evidence="2">Cell division protein FtsK</fullName>
    </submittedName>
</protein>
<feature type="transmembrane region" description="Helical" evidence="1">
    <location>
        <begin position="918"/>
        <end position="938"/>
    </location>
</feature>
<evidence type="ECO:0000256" key="1">
    <source>
        <dbReference type="SAM" id="Phobius"/>
    </source>
</evidence>
<proteinExistence type="predicted"/>
<feature type="transmembrane region" description="Helical" evidence="1">
    <location>
        <begin position="562"/>
        <end position="581"/>
    </location>
</feature>
<keyword evidence="2" id="KW-0132">Cell division</keyword>
<gene>
    <name evidence="2" type="ORF">AVDCRST_MAG77-3249</name>
</gene>
<dbReference type="EMBL" id="CADCTC010000178">
    <property type="protein sequence ID" value="CAA9271441.1"/>
    <property type="molecule type" value="Genomic_DNA"/>
</dbReference>
<reference evidence="2" key="1">
    <citation type="submission" date="2020-02" db="EMBL/GenBank/DDBJ databases">
        <authorList>
            <person name="Meier V. D."/>
        </authorList>
    </citation>
    <scope>NUCLEOTIDE SEQUENCE</scope>
    <source>
        <strain evidence="2">AVDCRST_MAG77</strain>
    </source>
</reference>
<feature type="transmembrane region" description="Helical" evidence="1">
    <location>
        <begin position="890"/>
        <end position="911"/>
    </location>
</feature>
<evidence type="ECO:0000313" key="2">
    <source>
        <dbReference type="EMBL" id="CAA9271441.1"/>
    </source>
</evidence>
<feature type="transmembrane region" description="Helical" evidence="1">
    <location>
        <begin position="266"/>
        <end position="287"/>
    </location>
</feature>
<feature type="transmembrane region" description="Helical" evidence="1">
    <location>
        <begin position="481"/>
        <end position="499"/>
    </location>
</feature>
<accession>A0A6J4JAH4</accession>
<feature type="transmembrane region" description="Helical" evidence="1">
    <location>
        <begin position="366"/>
        <end position="386"/>
    </location>
</feature>
<sequence>MSTTAPEPRGIGRLLFVCLLSLYLVTGGGKGYSVDGGFGYEMAKTVFLDPKHEYFQRFKSAFARWGALLPLLGQPFVLAGDALSRVAPERDALVVDGHTFRVEDWPALGAGGRFEAPLPEGGGVTADRLAIVSFLSNSLATDQGATVGQVRVWSAGQPVVLPVRAGVETAEWAYDRPDVRGLARHQRPRVVGQWIGQPRGNLYYAEVVLPNAMRVTSWELLGGSGDARWHVRAAAFREAGSGQWRDAQTGARFWSERQTRDFFTRLGYSTLNAFTTAGTAALVYAILGLLEYGLTTRVVAALGYGVATMAWPYAKLDFSEPASTMFALLAVWALLRVSLTPPGSGPLRPSSPPARAHSPASPGDPGLRAAFALGALASLGLLLAMVGKYTAGLWAGAVLAQWAVSSGWWQAESRPRALAFGAMTVLPAGVLGVLAVAVMAAYAGETPVLYRNLTERLREDWLSLPLWTGLRGLLFSPGKSLFLYSPWLLLALPGGVLLWRRHRRLAALFTVFPAVVVVLYGMKLVWHGGGWGPRYLVPMVPLLSIAAAPAVEWLLERGRATRGVLVGLAAVSVGVQLLGVAKDPEQFPTMVRQHVAPALPDLGSRLGGRDYWVARGGEGLARALLDPRDGGGAARLRGLGYLWGYPDALLELPVTQERSFALSLYFVDWDRQARRQTVEVEDALGLRVWQLDTDFSGGVWGTWEVMAAPGRPVRVRLTQRGPDTAVLSAAVFDAPRGERREAPVLDRETKGNWLGRYGAEGYVLFAWHSFDVDQERRPNYLAGVEASHTGDRPDPRIHVEIAEADLLDTPLLYAAPFSPLLGNAWLLAADTANLVLPARADLAQAILGRPPWTWFGVAAPRLEQPAFGLGLDFWPTLLYTNYASHSGVIGAMWVTLLALEAVLIGSVGLLLPRLGWPARLAGTWVGVLAVGLMVFDVLQVRG</sequence>